<sequence>MAGDETWVFEFKAESKRQTSEWHPPFSPSQKKARTSKSKQKSTLICFFDRHGVIHKKFVPPGKTVNAVLYMNVLTRLRKRIVRVPSPTIGGSIMATPHSVLRSGVSFPAYWGNAASSS</sequence>
<dbReference type="PANTHER" id="PTHR46060:SF1">
    <property type="entry name" value="MARINER MOS1 TRANSPOSASE-LIKE PROTEIN"/>
    <property type="match status" value="1"/>
</dbReference>
<evidence type="ECO:0000313" key="2">
    <source>
        <dbReference type="EMBL" id="GFY56726.1"/>
    </source>
</evidence>
<dbReference type="Proteomes" id="UP000886998">
    <property type="component" value="Unassembled WGS sequence"/>
</dbReference>
<accession>A0A8X6XSE3</accession>
<dbReference type="InterPro" id="IPR001888">
    <property type="entry name" value="Transposase_1"/>
</dbReference>
<name>A0A8X6XSE3_9ARAC</name>
<dbReference type="AlphaFoldDB" id="A0A8X6XSE3"/>
<feature type="region of interest" description="Disordered" evidence="1">
    <location>
        <begin position="14"/>
        <end position="40"/>
    </location>
</feature>
<dbReference type="InterPro" id="IPR036397">
    <property type="entry name" value="RNaseH_sf"/>
</dbReference>
<evidence type="ECO:0000256" key="1">
    <source>
        <dbReference type="SAM" id="MobiDB-lite"/>
    </source>
</evidence>
<dbReference type="OrthoDB" id="6433552at2759"/>
<gene>
    <name evidence="2" type="primary">g.47403</name>
    <name evidence="2" type="ORF">TNIN_319231</name>
</gene>
<dbReference type="InterPro" id="IPR052709">
    <property type="entry name" value="Transposase-MT_Hybrid"/>
</dbReference>
<evidence type="ECO:0000313" key="3">
    <source>
        <dbReference type="Proteomes" id="UP000886998"/>
    </source>
</evidence>
<feature type="compositionally biased region" description="Basic residues" evidence="1">
    <location>
        <begin position="31"/>
        <end position="40"/>
    </location>
</feature>
<dbReference type="EMBL" id="BMAV01011116">
    <property type="protein sequence ID" value="GFY56726.1"/>
    <property type="molecule type" value="Genomic_DNA"/>
</dbReference>
<dbReference type="GO" id="GO:0003676">
    <property type="term" value="F:nucleic acid binding"/>
    <property type="evidence" value="ECO:0007669"/>
    <property type="project" value="InterPro"/>
</dbReference>
<keyword evidence="3" id="KW-1185">Reference proteome</keyword>
<reference evidence="2" key="1">
    <citation type="submission" date="2020-08" db="EMBL/GenBank/DDBJ databases">
        <title>Multicomponent nature underlies the extraordinary mechanical properties of spider dragline silk.</title>
        <authorList>
            <person name="Kono N."/>
            <person name="Nakamura H."/>
            <person name="Mori M."/>
            <person name="Yoshida Y."/>
            <person name="Ohtoshi R."/>
            <person name="Malay A.D."/>
            <person name="Moran D.A.P."/>
            <person name="Tomita M."/>
            <person name="Numata K."/>
            <person name="Arakawa K."/>
        </authorList>
    </citation>
    <scope>NUCLEOTIDE SEQUENCE</scope>
</reference>
<dbReference type="PANTHER" id="PTHR46060">
    <property type="entry name" value="MARINER MOS1 TRANSPOSASE-LIKE PROTEIN"/>
    <property type="match status" value="1"/>
</dbReference>
<dbReference type="Pfam" id="PF01359">
    <property type="entry name" value="Transposase_1"/>
    <property type="match status" value="1"/>
</dbReference>
<comment type="caution">
    <text evidence="2">The sequence shown here is derived from an EMBL/GenBank/DDBJ whole genome shotgun (WGS) entry which is preliminary data.</text>
</comment>
<protein>
    <submittedName>
        <fullName evidence="2">HTH_48 domain-containing protein</fullName>
    </submittedName>
</protein>
<organism evidence="2 3">
    <name type="scientific">Trichonephila inaurata madagascariensis</name>
    <dbReference type="NCBI Taxonomy" id="2747483"/>
    <lineage>
        <taxon>Eukaryota</taxon>
        <taxon>Metazoa</taxon>
        <taxon>Ecdysozoa</taxon>
        <taxon>Arthropoda</taxon>
        <taxon>Chelicerata</taxon>
        <taxon>Arachnida</taxon>
        <taxon>Araneae</taxon>
        <taxon>Araneomorphae</taxon>
        <taxon>Entelegynae</taxon>
        <taxon>Araneoidea</taxon>
        <taxon>Nephilidae</taxon>
        <taxon>Trichonephila</taxon>
        <taxon>Trichonephila inaurata</taxon>
    </lineage>
</organism>
<dbReference type="Gene3D" id="3.30.420.10">
    <property type="entry name" value="Ribonuclease H-like superfamily/Ribonuclease H"/>
    <property type="match status" value="1"/>
</dbReference>
<proteinExistence type="predicted"/>